<gene>
    <name evidence="3" type="ORF">SAMN05216360_112171</name>
</gene>
<feature type="domain" description="EF-hand" evidence="2">
    <location>
        <begin position="99"/>
        <end position="134"/>
    </location>
</feature>
<evidence type="ECO:0000313" key="3">
    <source>
        <dbReference type="EMBL" id="SDN91117.1"/>
    </source>
</evidence>
<dbReference type="STRING" id="582672.SAMN05216360_112171"/>
<dbReference type="GO" id="GO:0005509">
    <property type="term" value="F:calcium ion binding"/>
    <property type="evidence" value="ECO:0007669"/>
    <property type="project" value="InterPro"/>
</dbReference>
<dbReference type="Proteomes" id="UP000198704">
    <property type="component" value="Unassembled WGS sequence"/>
</dbReference>
<evidence type="ECO:0000256" key="1">
    <source>
        <dbReference type="SAM" id="SignalP"/>
    </source>
</evidence>
<dbReference type="SUPFAM" id="SSF47473">
    <property type="entry name" value="EF-hand"/>
    <property type="match status" value="1"/>
</dbReference>
<evidence type="ECO:0000259" key="2">
    <source>
        <dbReference type="PROSITE" id="PS50222"/>
    </source>
</evidence>
<dbReference type="InterPro" id="IPR011992">
    <property type="entry name" value="EF-hand-dom_pair"/>
</dbReference>
<proteinExistence type="predicted"/>
<sequence length="137" mass="14232">MTLRIFSGFVAAALAVSSLSVPAALAKPVSGASAVKMIDTDNDGTVDMKEVEAVASTTFDRLEKDSDGTLDARELKGRLSAAGVKQADPDSDGTLDKKEYLAAVAERFKMADPDGDGTLDAKELNSKAGKALLALIK</sequence>
<dbReference type="Gene3D" id="1.10.238.10">
    <property type="entry name" value="EF-hand"/>
    <property type="match status" value="2"/>
</dbReference>
<dbReference type="RefSeq" id="WP_091718805.1">
    <property type="nucleotide sequence ID" value="NZ_FNHS01000012.1"/>
</dbReference>
<reference evidence="4" key="1">
    <citation type="submission" date="2016-10" db="EMBL/GenBank/DDBJ databases">
        <authorList>
            <person name="Varghese N."/>
            <person name="Submissions S."/>
        </authorList>
    </citation>
    <scope>NUCLEOTIDE SEQUENCE [LARGE SCALE GENOMIC DNA]</scope>
    <source>
        <strain evidence="4">BL47</strain>
    </source>
</reference>
<dbReference type="EMBL" id="FNHS01000012">
    <property type="protein sequence ID" value="SDN91117.1"/>
    <property type="molecule type" value="Genomic_DNA"/>
</dbReference>
<keyword evidence="4" id="KW-1185">Reference proteome</keyword>
<protein>
    <submittedName>
        <fullName evidence="3">EF hand</fullName>
    </submittedName>
</protein>
<name>A0A1H0F8T5_9HYPH</name>
<dbReference type="Pfam" id="PF13202">
    <property type="entry name" value="EF-hand_5"/>
    <property type="match status" value="2"/>
</dbReference>
<keyword evidence="1" id="KW-0732">Signal</keyword>
<evidence type="ECO:0000313" key="4">
    <source>
        <dbReference type="Proteomes" id="UP000198704"/>
    </source>
</evidence>
<dbReference type="InterPro" id="IPR018247">
    <property type="entry name" value="EF_Hand_1_Ca_BS"/>
</dbReference>
<dbReference type="PROSITE" id="PS50222">
    <property type="entry name" value="EF_HAND_2"/>
    <property type="match status" value="2"/>
</dbReference>
<dbReference type="InterPro" id="IPR002048">
    <property type="entry name" value="EF_hand_dom"/>
</dbReference>
<dbReference type="PROSITE" id="PS00018">
    <property type="entry name" value="EF_HAND_1"/>
    <property type="match status" value="1"/>
</dbReference>
<feature type="chain" id="PRO_5011450194" evidence="1">
    <location>
        <begin position="27"/>
        <end position="137"/>
    </location>
</feature>
<dbReference type="AlphaFoldDB" id="A0A1H0F8T5"/>
<feature type="signal peptide" evidence="1">
    <location>
        <begin position="1"/>
        <end position="26"/>
    </location>
</feature>
<feature type="domain" description="EF-hand" evidence="2">
    <location>
        <begin position="50"/>
        <end position="85"/>
    </location>
</feature>
<accession>A0A1H0F8T5</accession>
<organism evidence="3 4">
    <name type="scientific">Methylobacterium phyllostachyos</name>
    <dbReference type="NCBI Taxonomy" id="582672"/>
    <lineage>
        <taxon>Bacteria</taxon>
        <taxon>Pseudomonadati</taxon>
        <taxon>Pseudomonadota</taxon>
        <taxon>Alphaproteobacteria</taxon>
        <taxon>Hyphomicrobiales</taxon>
        <taxon>Methylobacteriaceae</taxon>
        <taxon>Methylobacterium</taxon>
    </lineage>
</organism>
<dbReference type="OrthoDB" id="8453759at2"/>